<comment type="caution">
    <text evidence="3">The sequence shown here is derived from an EMBL/GenBank/DDBJ whole genome shotgun (WGS) entry which is preliminary data.</text>
</comment>
<dbReference type="AlphaFoldDB" id="A0A0E9N924"/>
<evidence type="ECO:0000256" key="1">
    <source>
        <dbReference type="SAM" id="MobiDB-lite"/>
    </source>
</evidence>
<feature type="domain" description="Myb-like DNA-binding" evidence="2">
    <location>
        <begin position="37"/>
        <end position="83"/>
    </location>
</feature>
<dbReference type="InterPro" id="IPR054505">
    <property type="entry name" value="Myb_DNA-bind_8"/>
</dbReference>
<evidence type="ECO:0000313" key="4">
    <source>
        <dbReference type="Proteomes" id="UP000033140"/>
    </source>
</evidence>
<organism evidence="3 4">
    <name type="scientific">Saitoella complicata (strain BCRC 22490 / CBS 7301 / JCM 7358 / NBRC 10748 / NRRL Y-17804)</name>
    <dbReference type="NCBI Taxonomy" id="698492"/>
    <lineage>
        <taxon>Eukaryota</taxon>
        <taxon>Fungi</taxon>
        <taxon>Dikarya</taxon>
        <taxon>Ascomycota</taxon>
        <taxon>Taphrinomycotina</taxon>
        <taxon>Taphrinomycotina incertae sedis</taxon>
        <taxon>Saitoella</taxon>
    </lineage>
</organism>
<proteinExistence type="predicted"/>
<reference evidence="3 4" key="2">
    <citation type="journal article" date="2014" name="J. Gen. Appl. Microbiol.">
        <title>The early diverging ascomycetous budding yeast Saitoella complicata has three histone deacetylases belonging to the Clr6, Hos2, and Rpd3 lineages.</title>
        <authorList>
            <person name="Nishida H."/>
            <person name="Matsumoto T."/>
            <person name="Kondo S."/>
            <person name="Hamamoto M."/>
            <person name="Yoshikawa H."/>
        </authorList>
    </citation>
    <scope>NUCLEOTIDE SEQUENCE [LARGE SCALE GENOMIC DNA]</scope>
    <source>
        <strain evidence="3 4">NRRL Y-17804</strain>
    </source>
</reference>
<gene>
    <name evidence="3" type="ORF">G7K_0451-t1</name>
</gene>
<accession>A0A0E9N924</accession>
<reference evidence="3 4" key="1">
    <citation type="journal article" date="2011" name="J. Gen. Appl. Microbiol.">
        <title>Draft genome sequencing of the enigmatic yeast Saitoella complicata.</title>
        <authorList>
            <person name="Nishida H."/>
            <person name="Hamamoto M."/>
            <person name="Sugiyama J."/>
        </authorList>
    </citation>
    <scope>NUCLEOTIDE SEQUENCE [LARGE SCALE GENOMIC DNA]</scope>
    <source>
        <strain evidence="3 4">NRRL Y-17804</strain>
    </source>
</reference>
<evidence type="ECO:0000259" key="2">
    <source>
        <dbReference type="Pfam" id="PF22980"/>
    </source>
</evidence>
<reference evidence="3 4" key="3">
    <citation type="journal article" date="2015" name="Genome Announc.">
        <title>Draft Genome Sequence of the Archiascomycetous Yeast Saitoella complicata.</title>
        <authorList>
            <person name="Yamauchi K."/>
            <person name="Kondo S."/>
            <person name="Hamamoto M."/>
            <person name="Takahashi Y."/>
            <person name="Ogura Y."/>
            <person name="Hayashi T."/>
            <person name="Nishida H."/>
        </authorList>
    </citation>
    <scope>NUCLEOTIDE SEQUENCE [LARGE SCALE GENOMIC DNA]</scope>
    <source>
        <strain evidence="3 4">NRRL Y-17804</strain>
    </source>
</reference>
<name>A0A0E9N924_SAICN</name>
<keyword evidence="4" id="KW-1185">Reference proteome</keyword>
<dbReference type="EMBL" id="BACD03000003">
    <property type="protein sequence ID" value="GAO46216.1"/>
    <property type="molecule type" value="Genomic_DNA"/>
</dbReference>
<evidence type="ECO:0000313" key="3">
    <source>
        <dbReference type="EMBL" id="GAO46216.1"/>
    </source>
</evidence>
<dbReference type="Proteomes" id="UP000033140">
    <property type="component" value="Unassembled WGS sequence"/>
</dbReference>
<protein>
    <recommendedName>
        <fullName evidence="2">Myb-like DNA-binding domain-containing protein</fullName>
    </recommendedName>
</protein>
<feature type="compositionally biased region" description="Polar residues" evidence="1">
    <location>
        <begin position="161"/>
        <end position="178"/>
    </location>
</feature>
<dbReference type="Pfam" id="PF22980">
    <property type="entry name" value="Myb_DNA-bind_8"/>
    <property type="match status" value="1"/>
</dbReference>
<sequence>MSLPNTPKPNWSYTSSHFLTPRNSEQHLRPHIMPTAEEEVKFLVTCIRCATNGKPNFKSVADEIGIKTGAASMRYTRLLKKYGAAPAAGTGSYRPPNKQFSTVKNEYGDGEGEGEISIRHVPKKRKVKEEPGLAYFKEAEEVVVKYDPEDGLYEEACEQSVEMSRNQDPDTGQPNLSVFNLTPSLLLRSLPLL</sequence>
<feature type="region of interest" description="Disordered" evidence="1">
    <location>
        <begin position="157"/>
        <end position="178"/>
    </location>
</feature>
<dbReference type="STRING" id="698492.A0A0E9N924"/>